<accession>A0A7W7SLM3</accession>
<evidence type="ECO:0000313" key="1">
    <source>
        <dbReference type="EMBL" id="MBB4956916.1"/>
    </source>
</evidence>
<dbReference type="Gene3D" id="1.25.40.10">
    <property type="entry name" value="Tetratricopeptide repeat domain"/>
    <property type="match status" value="1"/>
</dbReference>
<gene>
    <name evidence="1" type="ORF">FHR38_000649</name>
</gene>
<dbReference type="RefSeq" id="WP_184532606.1">
    <property type="nucleotide sequence ID" value="NZ_JACHJW010000001.1"/>
</dbReference>
<comment type="caution">
    <text evidence="1">The sequence shown here is derived from an EMBL/GenBank/DDBJ whole genome shotgun (WGS) entry which is preliminary data.</text>
</comment>
<dbReference type="Gene3D" id="3.40.50.300">
    <property type="entry name" value="P-loop containing nucleotide triphosphate hydrolases"/>
    <property type="match status" value="1"/>
</dbReference>
<dbReference type="GO" id="GO:0043531">
    <property type="term" value="F:ADP binding"/>
    <property type="evidence" value="ECO:0007669"/>
    <property type="project" value="InterPro"/>
</dbReference>
<dbReference type="SMART" id="SM00028">
    <property type="entry name" value="TPR"/>
    <property type="match status" value="5"/>
</dbReference>
<dbReference type="InterPro" id="IPR027417">
    <property type="entry name" value="P-loop_NTPase"/>
</dbReference>
<dbReference type="Pfam" id="PF13560">
    <property type="entry name" value="HTH_31"/>
    <property type="match status" value="1"/>
</dbReference>
<sequence>MTGPEPCLDPNTTSSAGQYVALLRQVRDRSGLTFRAIARRAAANGDVLPASTLATMFGRVTLPRRELVVALLRACDIPEDQIARWLTSWHRLAAGRSQRPAVLRLLPSTAERHEPARSADHELAPRLAPVTAGKPIPFQLPPAPALLVGREAATARLAEAMTSAGAVCLVQGAGGIGKSALALHFAHQVTDRYPGGCLYADLHGASAGIAPIESAEVLARFLRALGAPTIPLSVEEASTLFRTMTAASGGVLVVLDNAASAEQVRPLLPSGPDCTSIVTSRWSLADLDTTVRIPLEPLSDQAALTLLGGLGVAERVATEPAAAAMIVRRCEGLPLAIRIVGARAAARPDATLGGLAERISDERRRLDLLEVGNLSVRASLNLGYQAFSESPHEEQRAAIRLFRLAGLPDWTDAGPPACAALADVPVPLAERLLEQLVDAHLLEPVGDTRYRFHDMVRLFARECAHTVEGPTARQEALHRLTAHLFATTAAAARLLYPHDHFPFHNLTHPAGHPHQLRSTAQAWSWFEHEHTNLLGIARQRLMAGQALAEVRDLGQVIIKFLDYAGYVTEQLQFGELGIEAAQRLGDQSATALALNAMAVGMLREGRLSKGISLLERSLSIHRDLGDRAGEAACLNNLGNALRDSGDLDGALAHLQASLALRRELGDQYKEGSVLDNLGLVLQRRGEYAQAVAHHQASLAITRQCGDRLREALSLVNFAETLRVSGDHVEAIRQAHQALTICQEFDHRRGIGLAQQVLGDAHAALGRMAEARQHWTEALSLLDGLDRQAQAKLRAALDGDPDTGSAN</sequence>
<dbReference type="InterPro" id="IPR011990">
    <property type="entry name" value="TPR-like_helical_dom_sf"/>
</dbReference>
<dbReference type="EMBL" id="JACHJW010000001">
    <property type="protein sequence ID" value="MBB4956916.1"/>
    <property type="molecule type" value="Genomic_DNA"/>
</dbReference>
<reference evidence="1 2" key="1">
    <citation type="submission" date="2020-08" db="EMBL/GenBank/DDBJ databases">
        <title>Sequencing the genomes of 1000 actinobacteria strains.</title>
        <authorList>
            <person name="Klenk H.-P."/>
        </authorList>
    </citation>
    <scope>NUCLEOTIDE SEQUENCE [LARGE SCALE GENOMIC DNA]</scope>
    <source>
        <strain evidence="1 2">DSM 45886</strain>
    </source>
</reference>
<protein>
    <submittedName>
        <fullName evidence="1">Tetratricopeptide (TPR) repeat protein</fullName>
    </submittedName>
</protein>
<dbReference type="InterPro" id="IPR019734">
    <property type="entry name" value="TPR_rpt"/>
</dbReference>
<dbReference type="Proteomes" id="UP000578819">
    <property type="component" value="Unassembled WGS sequence"/>
</dbReference>
<proteinExistence type="predicted"/>
<dbReference type="PRINTS" id="PR00364">
    <property type="entry name" value="DISEASERSIST"/>
</dbReference>
<dbReference type="SUPFAM" id="SSF52540">
    <property type="entry name" value="P-loop containing nucleoside triphosphate hydrolases"/>
    <property type="match status" value="1"/>
</dbReference>
<dbReference type="Pfam" id="PF13424">
    <property type="entry name" value="TPR_12"/>
    <property type="match status" value="2"/>
</dbReference>
<keyword evidence="2" id="KW-1185">Reference proteome</keyword>
<organism evidence="1 2">
    <name type="scientific">Micromonospora polyrhachis</name>
    <dbReference type="NCBI Taxonomy" id="1282883"/>
    <lineage>
        <taxon>Bacteria</taxon>
        <taxon>Bacillati</taxon>
        <taxon>Actinomycetota</taxon>
        <taxon>Actinomycetes</taxon>
        <taxon>Micromonosporales</taxon>
        <taxon>Micromonosporaceae</taxon>
        <taxon>Micromonospora</taxon>
    </lineage>
</organism>
<dbReference type="PANTHER" id="PTHR47691:SF3">
    <property type="entry name" value="HTH-TYPE TRANSCRIPTIONAL REGULATOR RV0890C-RELATED"/>
    <property type="match status" value="1"/>
</dbReference>
<dbReference type="AlphaFoldDB" id="A0A7W7SLM3"/>
<dbReference type="PANTHER" id="PTHR47691">
    <property type="entry name" value="REGULATOR-RELATED"/>
    <property type="match status" value="1"/>
</dbReference>
<name>A0A7W7SLM3_9ACTN</name>
<evidence type="ECO:0000313" key="2">
    <source>
        <dbReference type="Proteomes" id="UP000578819"/>
    </source>
</evidence>
<dbReference type="SUPFAM" id="SSF48452">
    <property type="entry name" value="TPR-like"/>
    <property type="match status" value="1"/>
</dbReference>